<comment type="caution">
    <text evidence="4">The sequence shown here is derived from an EMBL/GenBank/DDBJ whole genome shotgun (WGS) entry which is preliminary data.</text>
</comment>
<feature type="domain" description="Ketoreductase" evidence="3">
    <location>
        <begin position="8"/>
        <end position="187"/>
    </location>
</feature>
<name>A0ABW9V268_9BURK</name>
<dbReference type="RefSeq" id="WP_160988735.1">
    <property type="nucleotide sequence ID" value="NZ_WWCO01000002.1"/>
</dbReference>
<accession>A0ABW9V268</accession>
<dbReference type="SUPFAM" id="SSF51735">
    <property type="entry name" value="NAD(P)-binding Rossmann-fold domains"/>
    <property type="match status" value="1"/>
</dbReference>
<protein>
    <submittedName>
        <fullName evidence="4">SDR family oxidoreductase</fullName>
    </submittedName>
</protein>
<dbReference type="InterPro" id="IPR002347">
    <property type="entry name" value="SDR_fam"/>
</dbReference>
<keyword evidence="2" id="KW-0560">Oxidoreductase</keyword>
<dbReference type="PANTHER" id="PTHR43639">
    <property type="entry name" value="OXIDOREDUCTASE, SHORT-CHAIN DEHYDROGENASE/REDUCTASE FAMILY (AFU_ORTHOLOGUE AFUA_5G02870)"/>
    <property type="match status" value="1"/>
</dbReference>
<evidence type="ECO:0000313" key="4">
    <source>
        <dbReference type="EMBL" id="MYM33333.1"/>
    </source>
</evidence>
<dbReference type="Gene3D" id="3.40.50.720">
    <property type="entry name" value="NAD(P)-binding Rossmann-like Domain"/>
    <property type="match status" value="1"/>
</dbReference>
<dbReference type="PRINTS" id="PR00081">
    <property type="entry name" value="GDHRDH"/>
</dbReference>
<keyword evidence="5" id="KW-1185">Reference proteome</keyword>
<evidence type="ECO:0000313" key="5">
    <source>
        <dbReference type="Proteomes" id="UP000449678"/>
    </source>
</evidence>
<dbReference type="Proteomes" id="UP000449678">
    <property type="component" value="Unassembled WGS sequence"/>
</dbReference>
<gene>
    <name evidence="4" type="ORF">GTP38_03125</name>
</gene>
<evidence type="ECO:0000256" key="1">
    <source>
        <dbReference type="ARBA" id="ARBA00006484"/>
    </source>
</evidence>
<proteinExistence type="inferred from homology"/>
<dbReference type="PRINTS" id="PR00080">
    <property type="entry name" value="SDRFAMILY"/>
</dbReference>
<dbReference type="CDD" id="cd05233">
    <property type="entry name" value="SDR_c"/>
    <property type="match status" value="1"/>
</dbReference>
<comment type="similarity">
    <text evidence="1">Belongs to the short-chain dehydrogenases/reductases (SDR) family.</text>
</comment>
<sequence>MNTKFNGKVAFINGGSRGIGAASARRLASEGARVAIGYAASAIAAEALVEEIKAVGGEAVAIKADAADAVSLTRAIDSVAERFGRLDILVNSAGVLHLGPVEQFALADFDRTLAVNVRGVFVASQAALKHMKDGGRIINIGSTNAQRMPFEGGAAYAMSKSALIGLVKGMARDLGARNITVNNISPGPVDTDMNPADSDFAAGMHGLMALKRHGTAAEVAAMVSYLAGPEAGFVTGADLLIDGGFAA</sequence>
<evidence type="ECO:0000259" key="3">
    <source>
        <dbReference type="SMART" id="SM00822"/>
    </source>
</evidence>
<evidence type="ECO:0000256" key="2">
    <source>
        <dbReference type="ARBA" id="ARBA00023002"/>
    </source>
</evidence>
<dbReference type="EMBL" id="WWCO01000002">
    <property type="protein sequence ID" value="MYM33333.1"/>
    <property type="molecule type" value="Genomic_DNA"/>
</dbReference>
<dbReference type="SMART" id="SM00822">
    <property type="entry name" value="PKS_KR"/>
    <property type="match status" value="1"/>
</dbReference>
<organism evidence="4 5">
    <name type="scientific">Duganella lactea</name>
    <dbReference type="NCBI Taxonomy" id="2692173"/>
    <lineage>
        <taxon>Bacteria</taxon>
        <taxon>Pseudomonadati</taxon>
        <taxon>Pseudomonadota</taxon>
        <taxon>Betaproteobacteria</taxon>
        <taxon>Burkholderiales</taxon>
        <taxon>Oxalobacteraceae</taxon>
        <taxon>Telluria group</taxon>
        <taxon>Duganella</taxon>
    </lineage>
</organism>
<dbReference type="InterPro" id="IPR057326">
    <property type="entry name" value="KR_dom"/>
</dbReference>
<dbReference type="InterPro" id="IPR036291">
    <property type="entry name" value="NAD(P)-bd_dom_sf"/>
</dbReference>
<dbReference type="Pfam" id="PF13561">
    <property type="entry name" value="adh_short_C2"/>
    <property type="match status" value="1"/>
</dbReference>
<reference evidence="4 5" key="1">
    <citation type="submission" date="2019-12" db="EMBL/GenBank/DDBJ databases">
        <title>Novel species isolated from a subtropical stream in China.</title>
        <authorList>
            <person name="Lu H."/>
        </authorList>
    </citation>
    <scope>NUCLEOTIDE SEQUENCE [LARGE SCALE GENOMIC DNA]</scope>
    <source>
        <strain evidence="4 5">FT94W</strain>
    </source>
</reference>
<dbReference type="PANTHER" id="PTHR43639:SF1">
    <property type="entry name" value="SHORT-CHAIN DEHYDROGENASE_REDUCTASE FAMILY PROTEIN"/>
    <property type="match status" value="1"/>
</dbReference>